<proteinExistence type="predicted"/>
<organism evidence="1 2">
    <name type="scientific">Coccidioides immitis H538.4</name>
    <dbReference type="NCBI Taxonomy" id="396776"/>
    <lineage>
        <taxon>Eukaryota</taxon>
        <taxon>Fungi</taxon>
        <taxon>Dikarya</taxon>
        <taxon>Ascomycota</taxon>
        <taxon>Pezizomycotina</taxon>
        <taxon>Eurotiomycetes</taxon>
        <taxon>Eurotiomycetidae</taxon>
        <taxon>Onygenales</taxon>
        <taxon>Onygenaceae</taxon>
        <taxon>Coccidioides</taxon>
    </lineage>
</organism>
<sequence length="105" mass="11840">MSPTWLQATTQVWEHARQSNDARPLTYIAASVLQGPPPEPVLRDPPRITETAGLSRCESPLHETDTSIYQPFPSDAGEIRIYPSLNYQQVLFALGHPLDNPWEMK</sequence>
<dbReference type="EMBL" id="DS017038">
    <property type="protein sequence ID" value="KMU91570.1"/>
    <property type="molecule type" value="Genomic_DNA"/>
</dbReference>
<dbReference type="VEuPathDB" id="FungiDB:CIHG_09380"/>
<accession>A0A0J8S2C8</accession>
<dbReference type="AlphaFoldDB" id="A0A0J8S2C8"/>
<protein>
    <submittedName>
        <fullName evidence="1">Uncharacterized protein</fullName>
    </submittedName>
</protein>
<name>A0A0J8S2C8_COCIT</name>
<gene>
    <name evidence="1" type="ORF">CIHG_09380</name>
</gene>
<evidence type="ECO:0000313" key="1">
    <source>
        <dbReference type="EMBL" id="KMU91570.1"/>
    </source>
</evidence>
<reference evidence="2" key="1">
    <citation type="journal article" date="2010" name="Genome Res.">
        <title>Population genomic sequencing of Coccidioides fungi reveals recent hybridization and transposon control.</title>
        <authorList>
            <person name="Neafsey D.E."/>
            <person name="Barker B.M."/>
            <person name="Sharpton T.J."/>
            <person name="Stajich J.E."/>
            <person name="Park D.J."/>
            <person name="Whiston E."/>
            <person name="Hung C.-Y."/>
            <person name="McMahan C."/>
            <person name="White J."/>
            <person name="Sykes S."/>
            <person name="Heiman D."/>
            <person name="Young S."/>
            <person name="Zeng Q."/>
            <person name="Abouelleil A."/>
            <person name="Aftuck L."/>
            <person name="Bessette D."/>
            <person name="Brown A."/>
            <person name="FitzGerald M."/>
            <person name="Lui A."/>
            <person name="Macdonald J.P."/>
            <person name="Priest M."/>
            <person name="Orbach M.J."/>
            <person name="Galgiani J.N."/>
            <person name="Kirkland T.N."/>
            <person name="Cole G.T."/>
            <person name="Birren B.W."/>
            <person name="Henn M.R."/>
            <person name="Taylor J.W."/>
            <person name="Rounsley S.D."/>
        </authorList>
    </citation>
    <scope>NUCLEOTIDE SEQUENCE [LARGE SCALE GENOMIC DNA]</scope>
    <source>
        <strain evidence="2">H538.4</strain>
    </source>
</reference>
<evidence type="ECO:0000313" key="2">
    <source>
        <dbReference type="Proteomes" id="UP000054563"/>
    </source>
</evidence>
<dbReference type="Proteomes" id="UP000054563">
    <property type="component" value="Unassembled WGS sequence"/>
</dbReference>